<dbReference type="PANTHER" id="PTHR47432">
    <property type="entry name" value="CELL WALL ASSEMBLY REGULATOR SMI1"/>
    <property type="match status" value="1"/>
</dbReference>
<name>A0AAE7D680_9BACT</name>
<evidence type="ECO:0000259" key="1">
    <source>
        <dbReference type="SMART" id="SM00860"/>
    </source>
</evidence>
<accession>A0AAE7D680</accession>
<reference evidence="3" key="1">
    <citation type="submission" date="2020-04" db="EMBL/GenBank/DDBJ databases">
        <authorList>
            <person name="Kittiwongwattana C."/>
        </authorList>
    </citation>
    <scope>NUCLEOTIDE SEQUENCE [LARGE SCALE GENOMIC DNA]</scope>
    <source>
        <strain evidence="3">1310</strain>
    </source>
</reference>
<dbReference type="EMBL" id="CP051205">
    <property type="protein sequence ID" value="QJB31455.1"/>
    <property type="molecule type" value="Genomic_DNA"/>
</dbReference>
<dbReference type="InterPro" id="IPR037883">
    <property type="entry name" value="Knr4/Smi1-like_sf"/>
</dbReference>
<dbReference type="SMART" id="SM00860">
    <property type="entry name" value="SMI1_KNR4"/>
    <property type="match status" value="1"/>
</dbReference>
<dbReference type="AlphaFoldDB" id="A0AAE7D680"/>
<dbReference type="RefSeq" id="WP_168803714.1">
    <property type="nucleotide sequence ID" value="NZ_CP051205.1"/>
</dbReference>
<dbReference type="InterPro" id="IPR018958">
    <property type="entry name" value="Knr4/Smi1-like_dom"/>
</dbReference>
<feature type="domain" description="Knr4/Smi1-like" evidence="1">
    <location>
        <begin position="26"/>
        <end position="152"/>
    </location>
</feature>
<organism evidence="2 3">
    <name type="scientific">Chitinophaga oryzae</name>
    <dbReference type="NCBI Taxonomy" id="2725414"/>
    <lineage>
        <taxon>Bacteria</taxon>
        <taxon>Pseudomonadati</taxon>
        <taxon>Bacteroidota</taxon>
        <taxon>Chitinophagia</taxon>
        <taxon>Chitinophagales</taxon>
        <taxon>Chitinophagaceae</taxon>
        <taxon>Chitinophaga</taxon>
    </lineage>
</organism>
<dbReference type="Gene3D" id="3.40.1580.10">
    <property type="entry name" value="SMI1/KNR4-like"/>
    <property type="match status" value="1"/>
</dbReference>
<dbReference type="PANTHER" id="PTHR47432:SF1">
    <property type="entry name" value="CELL WALL ASSEMBLY REGULATOR SMI1"/>
    <property type="match status" value="1"/>
</dbReference>
<dbReference type="Pfam" id="PF09346">
    <property type="entry name" value="SMI1_KNR4"/>
    <property type="match status" value="1"/>
</dbReference>
<evidence type="ECO:0000313" key="2">
    <source>
        <dbReference type="EMBL" id="QJB31455.1"/>
    </source>
</evidence>
<dbReference type="KEGG" id="coy:HF329_09135"/>
<dbReference type="Proteomes" id="UP000502421">
    <property type="component" value="Chromosome"/>
</dbReference>
<protein>
    <submittedName>
        <fullName evidence="2">SMI1/KNR4 family protein</fullName>
    </submittedName>
</protein>
<evidence type="ECO:0000313" key="3">
    <source>
        <dbReference type="Proteomes" id="UP000502421"/>
    </source>
</evidence>
<dbReference type="SUPFAM" id="SSF160631">
    <property type="entry name" value="SMI1/KNR4-like"/>
    <property type="match status" value="1"/>
</dbReference>
<gene>
    <name evidence="2" type="ORF">HF329_09135</name>
</gene>
<proteinExistence type="predicted"/>
<dbReference type="InterPro" id="IPR051873">
    <property type="entry name" value="KNR4/SMI1_regulator"/>
</dbReference>
<sequence>MHHTLTTLDQHLSQLRPEFYASLNAPLTEEAIAALEKSYGITLPADVKALYQWKNGQRDDCYEAFVNNSAFVPLQEALEIAKELTGMIGYDFEAENWWHAAWIPLFHNGGGDYICYDAEGLFTGDKGQLLEFWHNDGDRNVIAPGLEAFLQLINQYYAGTDPATFDEFFTLERYQEGYPQRFYAG</sequence>